<dbReference type="CDD" id="cd04301">
    <property type="entry name" value="NAT_SF"/>
    <property type="match status" value="1"/>
</dbReference>
<dbReference type="SUPFAM" id="SSF55729">
    <property type="entry name" value="Acyl-CoA N-acyltransferases (Nat)"/>
    <property type="match status" value="1"/>
</dbReference>
<evidence type="ECO:0000256" key="1">
    <source>
        <dbReference type="ARBA" id="ARBA00022679"/>
    </source>
</evidence>
<organism evidence="4 5">
    <name type="scientific">Mesorhizobium retamae</name>
    <dbReference type="NCBI Taxonomy" id="2912854"/>
    <lineage>
        <taxon>Bacteria</taxon>
        <taxon>Pseudomonadati</taxon>
        <taxon>Pseudomonadota</taxon>
        <taxon>Alphaproteobacteria</taxon>
        <taxon>Hyphomicrobiales</taxon>
        <taxon>Phyllobacteriaceae</taxon>
        <taxon>Mesorhizobium</taxon>
    </lineage>
</organism>
<dbReference type="RefSeq" id="WP_239364231.1">
    <property type="nucleotide sequence ID" value="NZ_JAKREW010000006.1"/>
</dbReference>
<dbReference type="InterPro" id="IPR051016">
    <property type="entry name" value="Diverse_Substrate_AcTransf"/>
</dbReference>
<sequence>MRSTPDDIRRDGFGDRRHFHVLIAEIDSEFAGMCLYFPIYSSWRGRPGAFVQDLFVTERFRGKKVGEKLLRHLAQQVNDEGGAYLELAVDSGNVGAQRFYERIGITHQADDHVHRIIGDAFFAFATGKELRNGT</sequence>
<keyword evidence="1" id="KW-0808">Transferase</keyword>
<evidence type="ECO:0000313" key="5">
    <source>
        <dbReference type="Proteomes" id="UP001201701"/>
    </source>
</evidence>
<dbReference type="Proteomes" id="UP001201701">
    <property type="component" value="Unassembled WGS sequence"/>
</dbReference>
<dbReference type="Pfam" id="PF00583">
    <property type="entry name" value="Acetyltransf_1"/>
    <property type="match status" value="1"/>
</dbReference>
<proteinExistence type="predicted"/>
<evidence type="ECO:0000313" key="4">
    <source>
        <dbReference type="EMBL" id="MCG7505250.1"/>
    </source>
</evidence>
<evidence type="ECO:0000259" key="3">
    <source>
        <dbReference type="PROSITE" id="PS51186"/>
    </source>
</evidence>
<dbReference type="InterPro" id="IPR016181">
    <property type="entry name" value="Acyl_CoA_acyltransferase"/>
</dbReference>
<reference evidence="4 5" key="1">
    <citation type="submission" date="2022-02" db="EMBL/GenBank/DDBJ databases">
        <title>Draft genome sequence of Mezorhizobium retamae strain IRAMC:0171 isolated from Retama raetam nodules.</title>
        <authorList>
            <person name="Bengaied R."/>
            <person name="Sbissi I."/>
            <person name="Huber K."/>
            <person name="Ghodbane F."/>
            <person name="Nouioui I."/>
            <person name="Tarhouni M."/>
            <person name="Gtari M."/>
        </authorList>
    </citation>
    <scope>NUCLEOTIDE SEQUENCE [LARGE SCALE GENOMIC DNA]</scope>
    <source>
        <strain evidence="4 5">IRAMC:0171</strain>
    </source>
</reference>
<dbReference type="PROSITE" id="PS51186">
    <property type="entry name" value="GNAT"/>
    <property type="match status" value="1"/>
</dbReference>
<feature type="domain" description="N-acetyltransferase" evidence="3">
    <location>
        <begin position="1"/>
        <end position="131"/>
    </location>
</feature>
<protein>
    <submittedName>
        <fullName evidence="4">GNAT family N-acetyltransferase</fullName>
    </submittedName>
</protein>
<dbReference type="InterPro" id="IPR000182">
    <property type="entry name" value="GNAT_dom"/>
</dbReference>
<dbReference type="PANTHER" id="PTHR10545:SF29">
    <property type="entry name" value="GH14572P-RELATED"/>
    <property type="match status" value="1"/>
</dbReference>
<gene>
    <name evidence="4" type="ORF">L4923_09475</name>
</gene>
<accession>A0ABS9QCU9</accession>
<dbReference type="EMBL" id="JAKREW010000006">
    <property type="protein sequence ID" value="MCG7505250.1"/>
    <property type="molecule type" value="Genomic_DNA"/>
</dbReference>
<dbReference type="Gene3D" id="3.40.630.30">
    <property type="match status" value="1"/>
</dbReference>
<keyword evidence="2" id="KW-0012">Acyltransferase</keyword>
<keyword evidence="5" id="KW-1185">Reference proteome</keyword>
<name>A0ABS9QCU9_9HYPH</name>
<evidence type="ECO:0000256" key="2">
    <source>
        <dbReference type="ARBA" id="ARBA00023315"/>
    </source>
</evidence>
<dbReference type="PANTHER" id="PTHR10545">
    <property type="entry name" value="DIAMINE N-ACETYLTRANSFERASE"/>
    <property type="match status" value="1"/>
</dbReference>
<comment type="caution">
    <text evidence="4">The sequence shown here is derived from an EMBL/GenBank/DDBJ whole genome shotgun (WGS) entry which is preliminary data.</text>
</comment>